<dbReference type="AlphaFoldDB" id="A0A5E4QKE5"/>
<dbReference type="GO" id="GO:0030177">
    <property type="term" value="P:positive regulation of Wnt signaling pathway"/>
    <property type="evidence" value="ECO:0007669"/>
    <property type="project" value="TreeGrafter"/>
</dbReference>
<proteinExistence type="predicted"/>
<evidence type="ECO:0000256" key="4">
    <source>
        <dbReference type="ARBA" id="ARBA00022475"/>
    </source>
</evidence>
<keyword evidence="7 14" id="KW-0732">Signal</keyword>
<evidence type="ECO:0000256" key="11">
    <source>
        <dbReference type="ARBA" id="ARBA00023170"/>
    </source>
</evidence>
<evidence type="ECO:0000256" key="5">
    <source>
        <dbReference type="ARBA" id="ARBA00022685"/>
    </source>
</evidence>
<keyword evidence="5" id="KW-0165">Cleavage on pair of basic residues</keyword>
<evidence type="ECO:0000256" key="9">
    <source>
        <dbReference type="ARBA" id="ARBA00022989"/>
    </source>
</evidence>
<dbReference type="GO" id="GO:0005789">
    <property type="term" value="C:endoplasmic reticulum membrane"/>
    <property type="evidence" value="ECO:0007669"/>
    <property type="project" value="UniProtKB-SubCell"/>
</dbReference>
<reference evidence="17 18" key="1">
    <citation type="submission" date="2017-07" db="EMBL/GenBank/DDBJ databases">
        <authorList>
            <person name="Talla V."/>
            <person name="Backstrom N."/>
        </authorList>
    </citation>
    <scope>NUCLEOTIDE SEQUENCE [LARGE SCALE GENOMIC DNA]</scope>
</reference>
<feature type="domain" description="Renin receptor N-terminal" evidence="16">
    <location>
        <begin position="18"/>
        <end position="256"/>
    </location>
</feature>
<evidence type="ECO:0000256" key="6">
    <source>
        <dbReference type="ARBA" id="ARBA00022692"/>
    </source>
</evidence>
<evidence type="ECO:0000256" key="3">
    <source>
        <dbReference type="ARBA" id="ARBA00004373"/>
    </source>
</evidence>
<dbReference type="EMBL" id="FZQP02003322">
    <property type="protein sequence ID" value="VVC97752.1"/>
    <property type="molecule type" value="Genomic_DNA"/>
</dbReference>
<dbReference type="InterPro" id="IPR056780">
    <property type="entry name" value="Renin_r_C"/>
</dbReference>
<organism evidence="17 18">
    <name type="scientific">Leptidea sinapis</name>
    <dbReference type="NCBI Taxonomy" id="189913"/>
    <lineage>
        <taxon>Eukaryota</taxon>
        <taxon>Metazoa</taxon>
        <taxon>Ecdysozoa</taxon>
        <taxon>Arthropoda</taxon>
        <taxon>Hexapoda</taxon>
        <taxon>Insecta</taxon>
        <taxon>Pterygota</taxon>
        <taxon>Neoptera</taxon>
        <taxon>Endopterygota</taxon>
        <taxon>Lepidoptera</taxon>
        <taxon>Glossata</taxon>
        <taxon>Ditrysia</taxon>
        <taxon>Papilionoidea</taxon>
        <taxon>Pieridae</taxon>
        <taxon>Dismorphiinae</taxon>
        <taxon>Leptidea</taxon>
    </lineage>
</organism>
<evidence type="ECO:0000256" key="2">
    <source>
        <dbReference type="ARBA" id="ARBA00004251"/>
    </source>
</evidence>
<keyword evidence="4" id="KW-1003">Cell membrane</keyword>
<evidence type="ECO:0000256" key="7">
    <source>
        <dbReference type="ARBA" id="ARBA00022729"/>
    </source>
</evidence>
<keyword evidence="9 13" id="KW-1133">Transmembrane helix</keyword>
<dbReference type="GO" id="GO:0009897">
    <property type="term" value="C:external side of plasma membrane"/>
    <property type="evidence" value="ECO:0007669"/>
    <property type="project" value="TreeGrafter"/>
</dbReference>
<dbReference type="InterPro" id="IPR057318">
    <property type="entry name" value="RENR_N"/>
</dbReference>
<keyword evidence="8" id="KW-0256">Endoplasmic reticulum</keyword>
<dbReference type="InterPro" id="IPR012493">
    <property type="entry name" value="Renin_rcpt"/>
</dbReference>
<comment type="subcellular location">
    <subcellularLocation>
        <location evidence="2">Cell membrane</location>
        <topology evidence="2">Single-pass type I membrane protein</topology>
    </subcellularLocation>
    <subcellularLocation>
        <location evidence="1">Endoplasmic reticulum membrane</location>
        <topology evidence="1">Single-pass type I membrane protein</topology>
    </subcellularLocation>
    <subcellularLocation>
        <location evidence="3">Vesicle</location>
    </subcellularLocation>
</comment>
<sequence length="390" mass="43542">MALYWIVLIVSLIGVNAEGEFTVLHSPKSLRFSSSTKTLESFLKEIFSASLGLSVEGNSDWNGLSIVDPFDTPEAIVEVYVDGVPSLGNSAGLKAVSYGLTVDEYEPETFFAISHRIKQRFTNGQNRLVNIKLSEPDDLASYSNLFGNIPAPKVGKQHLQHLKYDKYEEDYQFLFELETLKAIIEKIKSGAVAADNAVDFYNFRMTSLHTLSDFHGPMSLQTKEAKKLLGETLNSLSEAFVKAYDGSVLVTVVTTDVAHTRRTVRAAPADPMQEPYELYLNLTSKAPFSTTPPRHKTRPSLRQDEPGEPNPPPETDGDTIIANDTMTGNDTKREDDKYSSDYAAIFNILLWFGIIFTFTLVAIVYAIMDMDPGRDSIIYRMTSTRMKKDN</sequence>
<keyword evidence="11" id="KW-0675">Receptor</keyword>
<evidence type="ECO:0000256" key="1">
    <source>
        <dbReference type="ARBA" id="ARBA00004115"/>
    </source>
</evidence>
<keyword evidence="6 13" id="KW-0812">Transmembrane</keyword>
<gene>
    <name evidence="17" type="ORF">LSINAPIS_LOCUS8968</name>
</gene>
<feature type="domain" description="Renin receptor-like C-terminal transmembrane spanning segment" evidence="15">
    <location>
        <begin position="335"/>
        <end position="389"/>
    </location>
</feature>
<accession>A0A5E4QKE5</accession>
<dbReference type="GO" id="GO:0031982">
    <property type="term" value="C:vesicle"/>
    <property type="evidence" value="ECO:0007669"/>
    <property type="project" value="UniProtKB-SubCell"/>
</dbReference>
<evidence type="ECO:0000256" key="12">
    <source>
        <dbReference type="SAM" id="MobiDB-lite"/>
    </source>
</evidence>
<feature type="transmembrane region" description="Helical" evidence="13">
    <location>
        <begin position="342"/>
        <end position="367"/>
    </location>
</feature>
<evidence type="ECO:0000256" key="14">
    <source>
        <dbReference type="SAM" id="SignalP"/>
    </source>
</evidence>
<feature type="region of interest" description="Disordered" evidence="12">
    <location>
        <begin position="285"/>
        <end position="334"/>
    </location>
</feature>
<evidence type="ECO:0000256" key="8">
    <source>
        <dbReference type="ARBA" id="ARBA00022824"/>
    </source>
</evidence>
<keyword evidence="10 13" id="KW-0472">Membrane</keyword>
<protein>
    <recommendedName>
        <fullName evidence="19">Renin receptor</fullName>
    </recommendedName>
</protein>
<evidence type="ECO:0008006" key="19">
    <source>
        <dbReference type="Google" id="ProtNLM"/>
    </source>
</evidence>
<dbReference type="PANTHER" id="PTHR13351:SF1">
    <property type="entry name" value="RENIN RECEPTOR"/>
    <property type="match status" value="1"/>
</dbReference>
<name>A0A5E4QKE5_9NEOP</name>
<dbReference type="PANTHER" id="PTHR13351">
    <property type="entry name" value="RENIN RECEPTOR"/>
    <property type="match status" value="1"/>
</dbReference>
<keyword evidence="18" id="KW-1185">Reference proteome</keyword>
<dbReference type="Pfam" id="PF07850">
    <property type="entry name" value="Renin_r"/>
    <property type="match status" value="1"/>
</dbReference>
<evidence type="ECO:0000259" key="15">
    <source>
        <dbReference type="Pfam" id="PF07850"/>
    </source>
</evidence>
<dbReference type="GO" id="GO:0098588">
    <property type="term" value="C:bounding membrane of organelle"/>
    <property type="evidence" value="ECO:0007669"/>
    <property type="project" value="UniProtKB-ARBA"/>
</dbReference>
<feature type="chain" id="PRO_5022856394" description="Renin receptor" evidence="14">
    <location>
        <begin position="18"/>
        <end position="390"/>
    </location>
</feature>
<evidence type="ECO:0000313" key="18">
    <source>
        <dbReference type="Proteomes" id="UP000324832"/>
    </source>
</evidence>
<dbReference type="Proteomes" id="UP000324832">
    <property type="component" value="Unassembled WGS sequence"/>
</dbReference>
<evidence type="ECO:0000256" key="13">
    <source>
        <dbReference type="SAM" id="Phobius"/>
    </source>
</evidence>
<evidence type="ECO:0000313" key="17">
    <source>
        <dbReference type="EMBL" id="VVC97752.1"/>
    </source>
</evidence>
<dbReference type="GO" id="GO:0038023">
    <property type="term" value="F:signaling receptor activity"/>
    <property type="evidence" value="ECO:0007669"/>
    <property type="project" value="InterPro"/>
</dbReference>
<evidence type="ECO:0000256" key="10">
    <source>
        <dbReference type="ARBA" id="ARBA00023136"/>
    </source>
</evidence>
<feature type="signal peptide" evidence="14">
    <location>
        <begin position="1"/>
        <end position="17"/>
    </location>
</feature>
<evidence type="ECO:0000259" key="16">
    <source>
        <dbReference type="Pfam" id="PF25294"/>
    </source>
</evidence>
<dbReference type="Pfam" id="PF25294">
    <property type="entry name" value="RENR_N"/>
    <property type="match status" value="1"/>
</dbReference>